<evidence type="ECO:0000259" key="2">
    <source>
        <dbReference type="Pfam" id="PF05662"/>
    </source>
</evidence>
<dbReference type="Proteomes" id="UP001171620">
    <property type="component" value="Unassembled WGS sequence"/>
</dbReference>
<evidence type="ECO:0000256" key="1">
    <source>
        <dbReference type="SAM" id="MobiDB-lite"/>
    </source>
</evidence>
<organism evidence="3 4">
    <name type="scientific">Burkholderia vietnamiensis</name>
    <dbReference type="NCBI Taxonomy" id="60552"/>
    <lineage>
        <taxon>Bacteria</taxon>
        <taxon>Pseudomonadati</taxon>
        <taxon>Pseudomonadota</taxon>
        <taxon>Betaproteobacteria</taxon>
        <taxon>Burkholderiales</taxon>
        <taxon>Burkholderiaceae</taxon>
        <taxon>Burkholderia</taxon>
        <taxon>Burkholderia cepacia complex</taxon>
    </lineage>
</organism>
<dbReference type="SUPFAM" id="SSF101967">
    <property type="entry name" value="Adhesin YadA, collagen-binding domain"/>
    <property type="match status" value="1"/>
</dbReference>
<proteinExistence type="predicted"/>
<dbReference type="InterPro" id="IPR008635">
    <property type="entry name" value="Coiled_stalk_dom"/>
</dbReference>
<reference evidence="3" key="1">
    <citation type="submission" date="2023-07" db="EMBL/GenBank/DDBJ databases">
        <title>A collection of bacterial strains from the Burkholderia cepacia Research Laboratory and Repository.</title>
        <authorList>
            <person name="Lipuma J."/>
            <person name="Spilker T."/>
            <person name="Caverly L."/>
        </authorList>
    </citation>
    <scope>NUCLEOTIDE SEQUENCE</scope>
    <source>
        <strain evidence="3">AU44268</strain>
    </source>
</reference>
<comment type="caution">
    <text evidence="3">The sequence shown here is derived from an EMBL/GenBank/DDBJ whole genome shotgun (WGS) entry which is preliminary data.</text>
</comment>
<evidence type="ECO:0000313" key="3">
    <source>
        <dbReference type="EMBL" id="MDN7798356.1"/>
    </source>
</evidence>
<feature type="region of interest" description="Disordered" evidence="1">
    <location>
        <begin position="1"/>
        <end position="20"/>
    </location>
</feature>
<dbReference type="GO" id="GO:0019867">
    <property type="term" value="C:outer membrane"/>
    <property type="evidence" value="ECO:0007669"/>
    <property type="project" value="InterPro"/>
</dbReference>
<dbReference type="Pfam" id="PF05662">
    <property type="entry name" value="YadA_stalk"/>
    <property type="match status" value="1"/>
</dbReference>
<dbReference type="InterPro" id="IPR011049">
    <property type="entry name" value="Serralysin-like_metalloprot_C"/>
</dbReference>
<dbReference type="Gene3D" id="6.10.250.2040">
    <property type="match status" value="1"/>
</dbReference>
<dbReference type="SUPFAM" id="SSF88874">
    <property type="entry name" value="Receptor-binding domain of short tail fibre protein gp12"/>
    <property type="match status" value="1"/>
</dbReference>
<evidence type="ECO:0000313" key="4">
    <source>
        <dbReference type="Proteomes" id="UP001171620"/>
    </source>
</evidence>
<sequence length="268" mass="26999">MSVPTSISQLNTTASLNSPAGSEPIGNSLAPYLNAAFAFIAQLANGSGLAQAQALNMNNYKINNVAPAVAGTDAVNLNQLNAYLPVGTVLMYSGAVANIASAFGPKWVLCNGQNGTPNLMDKFVIGAGNAYAPGSTGGAVSYTLSAANMPIHSHGVNDPGHNHYVNDPGHAHGVNDPGHAHGFSVIAYNTDSGGQGALTGGSNNISWDGQFNGTTNGSGTGISIAGSGTGIWLNGSGTGISIQNSGSGQAMNIIPPYYALCYVMKISN</sequence>
<gene>
    <name evidence="3" type="ORF">QZM33_25780</name>
</gene>
<dbReference type="EMBL" id="JAUJRV010000029">
    <property type="protein sequence ID" value="MDN7798356.1"/>
    <property type="molecule type" value="Genomic_DNA"/>
</dbReference>
<feature type="domain" description="Trimeric autotransporter adhesin YadA-like stalk" evidence="2">
    <location>
        <begin position="61"/>
        <end position="82"/>
    </location>
</feature>
<protein>
    <recommendedName>
        <fullName evidence="2">Trimeric autotransporter adhesin YadA-like stalk domain-containing protein</fullName>
    </recommendedName>
</protein>
<dbReference type="CDD" id="cd22641">
    <property type="entry name" value="C24-like"/>
    <property type="match status" value="1"/>
</dbReference>
<accession>A0AAW7T4W5</accession>
<dbReference type="AlphaFoldDB" id="A0AAW7T4W5"/>
<name>A0AAW7T4W5_BURVI</name>
<dbReference type="RefSeq" id="WP_146123395.1">
    <property type="nucleotide sequence ID" value="NZ_JAUJRV010000029.1"/>
</dbReference>